<proteinExistence type="predicted"/>
<evidence type="ECO:0000313" key="7">
    <source>
        <dbReference type="Proteomes" id="UP001302126"/>
    </source>
</evidence>
<feature type="domain" description="AA1-like" evidence="5">
    <location>
        <begin position="14"/>
        <end position="141"/>
    </location>
</feature>
<evidence type="ECO:0000313" key="6">
    <source>
        <dbReference type="EMBL" id="KAK4183063.1"/>
    </source>
</evidence>
<dbReference type="AlphaFoldDB" id="A0AAN6WJ61"/>
<evidence type="ECO:0000256" key="2">
    <source>
        <dbReference type="ARBA" id="ARBA00022525"/>
    </source>
</evidence>
<evidence type="ECO:0000256" key="3">
    <source>
        <dbReference type="ARBA" id="ARBA00022729"/>
    </source>
</evidence>
<protein>
    <recommendedName>
        <fullName evidence="5">AA1-like domain-containing protein</fullName>
    </recommendedName>
</protein>
<sequence length="158" mass="17350">CWNQVLDSQWTVDEFDYQASVITPTVEGEQKNAWGYVAFNLGNTATSYTADCAAASNREEDGFFTGSEEYACTLSEVAPEGAAVAFKYTRATGLLVIKDTILCSEEGTTATFIAKGTTQLSLECTDETTETEEYSDRQIKCTPVDTYLRPEQVVGKEE</sequence>
<comment type="caution">
    <text evidence="6">The sequence shown here is derived from an EMBL/GenBank/DDBJ whole genome shotgun (WGS) entry which is preliminary data.</text>
</comment>
<dbReference type="Proteomes" id="UP001302126">
    <property type="component" value="Unassembled WGS sequence"/>
</dbReference>
<comment type="subcellular location">
    <subcellularLocation>
        <location evidence="1">Secreted</location>
    </subcellularLocation>
</comment>
<keyword evidence="3" id="KW-0732">Signal</keyword>
<reference evidence="6" key="2">
    <citation type="submission" date="2023-05" db="EMBL/GenBank/DDBJ databases">
        <authorList>
            <consortium name="Lawrence Berkeley National Laboratory"/>
            <person name="Steindorff A."/>
            <person name="Hensen N."/>
            <person name="Bonometti L."/>
            <person name="Westerberg I."/>
            <person name="Brannstrom I.O."/>
            <person name="Guillou S."/>
            <person name="Cros-Aarteil S."/>
            <person name="Calhoun S."/>
            <person name="Haridas S."/>
            <person name="Kuo A."/>
            <person name="Mondo S."/>
            <person name="Pangilinan J."/>
            <person name="Riley R."/>
            <person name="Labutti K."/>
            <person name="Andreopoulos B."/>
            <person name="Lipzen A."/>
            <person name="Chen C."/>
            <person name="Yanf M."/>
            <person name="Daum C."/>
            <person name="Ng V."/>
            <person name="Clum A."/>
            <person name="Ohm R."/>
            <person name="Martin F."/>
            <person name="Silar P."/>
            <person name="Natvig D."/>
            <person name="Lalanne C."/>
            <person name="Gautier V."/>
            <person name="Ament-Velasquez S.L."/>
            <person name="Kruys A."/>
            <person name="Hutchinson M.I."/>
            <person name="Powell A.J."/>
            <person name="Barry K."/>
            <person name="Miller A.N."/>
            <person name="Grigoriev I.V."/>
            <person name="Debuchy R."/>
            <person name="Gladieux P."/>
            <person name="Thoren M.H."/>
            <person name="Johannesson H."/>
        </authorList>
    </citation>
    <scope>NUCLEOTIDE SEQUENCE</scope>
    <source>
        <strain evidence="6">PSN309</strain>
    </source>
</reference>
<organism evidence="6 7">
    <name type="scientific">Podospora australis</name>
    <dbReference type="NCBI Taxonomy" id="1536484"/>
    <lineage>
        <taxon>Eukaryota</taxon>
        <taxon>Fungi</taxon>
        <taxon>Dikarya</taxon>
        <taxon>Ascomycota</taxon>
        <taxon>Pezizomycotina</taxon>
        <taxon>Sordariomycetes</taxon>
        <taxon>Sordariomycetidae</taxon>
        <taxon>Sordariales</taxon>
        <taxon>Podosporaceae</taxon>
        <taxon>Podospora</taxon>
    </lineage>
</organism>
<reference evidence="6" key="1">
    <citation type="journal article" date="2023" name="Mol. Phylogenet. Evol.">
        <title>Genome-scale phylogeny and comparative genomics of the fungal order Sordariales.</title>
        <authorList>
            <person name="Hensen N."/>
            <person name="Bonometti L."/>
            <person name="Westerberg I."/>
            <person name="Brannstrom I.O."/>
            <person name="Guillou S."/>
            <person name="Cros-Aarteil S."/>
            <person name="Calhoun S."/>
            <person name="Haridas S."/>
            <person name="Kuo A."/>
            <person name="Mondo S."/>
            <person name="Pangilinan J."/>
            <person name="Riley R."/>
            <person name="LaButti K."/>
            <person name="Andreopoulos B."/>
            <person name="Lipzen A."/>
            <person name="Chen C."/>
            <person name="Yan M."/>
            <person name="Daum C."/>
            <person name="Ng V."/>
            <person name="Clum A."/>
            <person name="Steindorff A."/>
            <person name="Ohm R.A."/>
            <person name="Martin F."/>
            <person name="Silar P."/>
            <person name="Natvig D.O."/>
            <person name="Lalanne C."/>
            <person name="Gautier V."/>
            <person name="Ament-Velasquez S.L."/>
            <person name="Kruys A."/>
            <person name="Hutchinson M.I."/>
            <person name="Powell A.J."/>
            <person name="Barry K."/>
            <person name="Miller A.N."/>
            <person name="Grigoriev I.V."/>
            <person name="Debuchy R."/>
            <person name="Gladieux P."/>
            <person name="Hiltunen Thoren M."/>
            <person name="Johannesson H."/>
        </authorList>
    </citation>
    <scope>NUCLEOTIDE SEQUENCE</scope>
    <source>
        <strain evidence="6">PSN309</strain>
    </source>
</reference>
<feature type="non-terminal residue" evidence="6">
    <location>
        <position position="158"/>
    </location>
</feature>
<dbReference type="InterPro" id="IPR032382">
    <property type="entry name" value="AltA1"/>
</dbReference>
<evidence type="ECO:0000256" key="1">
    <source>
        <dbReference type="ARBA" id="ARBA00004613"/>
    </source>
</evidence>
<evidence type="ECO:0000259" key="5">
    <source>
        <dbReference type="Pfam" id="PF16541"/>
    </source>
</evidence>
<accession>A0AAN6WJ61</accession>
<evidence type="ECO:0000256" key="4">
    <source>
        <dbReference type="ARBA" id="ARBA00023157"/>
    </source>
</evidence>
<dbReference type="Pfam" id="PF16541">
    <property type="entry name" value="AltA1"/>
    <property type="match status" value="1"/>
</dbReference>
<keyword evidence="4" id="KW-1015">Disulfide bond</keyword>
<feature type="non-terminal residue" evidence="6">
    <location>
        <position position="1"/>
    </location>
</feature>
<dbReference type="GO" id="GO:0005576">
    <property type="term" value="C:extracellular region"/>
    <property type="evidence" value="ECO:0007669"/>
    <property type="project" value="UniProtKB-SubCell"/>
</dbReference>
<gene>
    <name evidence="6" type="ORF">QBC35DRAFT_352609</name>
</gene>
<keyword evidence="2" id="KW-0964">Secreted</keyword>
<keyword evidence="7" id="KW-1185">Reference proteome</keyword>
<dbReference type="EMBL" id="MU864581">
    <property type="protein sequence ID" value="KAK4183063.1"/>
    <property type="molecule type" value="Genomic_DNA"/>
</dbReference>
<name>A0AAN6WJ61_9PEZI</name>